<evidence type="ECO:0008006" key="4">
    <source>
        <dbReference type="Google" id="ProtNLM"/>
    </source>
</evidence>
<keyword evidence="1" id="KW-0812">Transmembrane</keyword>
<name>A0A4Y7TYW2_COPMI</name>
<protein>
    <recommendedName>
        <fullName evidence="4">MOSC domain-containing protein</fullName>
    </recommendedName>
</protein>
<dbReference type="EMBL" id="QPFP01000002">
    <property type="protein sequence ID" value="TEB38769.1"/>
    <property type="molecule type" value="Genomic_DNA"/>
</dbReference>
<dbReference type="Proteomes" id="UP000298030">
    <property type="component" value="Unassembled WGS sequence"/>
</dbReference>
<dbReference type="AlphaFoldDB" id="A0A4Y7TYW2"/>
<proteinExistence type="predicted"/>
<evidence type="ECO:0000256" key="1">
    <source>
        <dbReference type="SAM" id="Phobius"/>
    </source>
</evidence>
<dbReference type="STRING" id="71717.A0A4Y7TYW2"/>
<comment type="caution">
    <text evidence="2">The sequence shown here is derived from an EMBL/GenBank/DDBJ whole genome shotgun (WGS) entry which is preliminary data.</text>
</comment>
<keyword evidence="1" id="KW-0472">Membrane</keyword>
<keyword evidence="1" id="KW-1133">Transmembrane helix</keyword>
<feature type="transmembrane region" description="Helical" evidence="1">
    <location>
        <begin position="29"/>
        <end position="46"/>
    </location>
</feature>
<reference evidence="2 3" key="1">
    <citation type="journal article" date="2019" name="Nat. Ecol. Evol.">
        <title>Megaphylogeny resolves global patterns of mushroom evolution.</title>
        <authorList>
            <person name="Varga T."/>
            <person name="Krizsan K."/>
            <person name="Foldi C."/>
            <person name="Dima B."/>
            <person name="Sanchez-Garcia M."/>
            <person name="Sanchez-Ramirez S."/>
            <person name="Szollosi G.J."/>
            <person name="Szarkandi J.G."/>
            <person name="Papp V."/>
            <person name="Albert L."/>
            <person name="Andreopoulos W."/>
            <person name="Angelini C."/>
            <person name="Antonin V."/>
            <person name="Barry K.W."/>
            <person name="Bougher N.L."/>
            <person name="Buchanan P."/>
            <person name="Buyck B."/>
            <person name="Bense V."/>
            <person name="Catcheside P."/>
            <person name="Chovatia M."/>
            <person name="Cooper J."/>
            <person name="Damon W."/>
            <person name="Desjardin D."/>
            <person name="Finy P."/>
            <person name="Geml J."/>
            <person name="Haridas S."/>
            <person name="Hughes K."/>
            <person name="Justo A."/>
            <person name="Karasinski D."/>
            <person name="Kautmanova I."/>
            <person name="Kiss B."/>
            <person name="Kocsube S."/>
            <person name="Kotiranta H."/>
            <person name="LaButti K.M."/>
            <person name="Lechner B.E."/>
            <person name="Liimatainen K."/>
            <person name="Lipzen A."/>
            <person name="Lukacs Z."/>
            <person name="Mihaltcheva S."/>
            <person name="Morgado L.N."/>
            <person name="Niskanen T."/>
            <person name="Noordeloos M.E."/>
            <person name="Ohm R.A."/>
            <person name="Ortiz-Santana B."/>
            <person name="Ovrebo C."/>
            <person name="Racz N."/>
            <person name="Riley R."/>
            <person name="Savchenko A."/>
            <person name="Shiryaev A."/>
            <person name="Soop K."/>
            <person name="Spirin V."/>
            <person name="Szebenyi C."/>
            <person name="Tomsovsky M."/>
            <person name="Tulloss R.E."/>
            <person name="Uehling J."/>
            <person name="Grigoriev I.V."/>
            <person name="Vagvolgyi C."/>
            <person name="Papp T."/>
            <person name="Martin F.M."/>
            <person name="Miettinen O."/>
            <person name="Hibbett D.S."/>
            <person name="Nagy L.G."/>
        </authorList>
    </citation>
    <scope>NUCLEOTIDE SEQUENCE [LARGE SCALE GENOMIC DNA]</scope>
    <source>
        <strain evidence="2 3">FP101781</strain>
    </source>
</reference>
<keyword evidence="3" id="KW-1185">Reference proteome</keyword>
<evidence type="ECO:0000313" key="2">
    <source>
        <dbReference type="EMBL" id="TEB38769.1"/>
    </source>
</evidence>
<accession>A0A4Y7TYW2</accession>
<evidence type="ECO:0000313" key="3">
    <source>
        <dbReference type="Proteomes" id="UP000298030"/>
    </source>
</evidence>
<sequence length="312" mass="35046">MAFFWSSHDFFDNVPGLLLNLKDGPGKNLYMPSVLTATAVIAVFWIQRKRAKIGEGQNQQQRERTAVLPPPGQVTVSKILVHPIKLGNAAKLACMLITVATELQGHLSPKLKLYTRGARVRQNLVNHRCYHKENHHRQRGIEEIDSSLPFKGTLNVTVHNDPNIQTFSIPLEPTQEVLEKWQILPQITIWPTHPPVDGYVCECVNTDGPSPSDILSEYFGKSVHLVYKGPRPRESDPTTRYPDLKATAKYQDMYPLLILSEESTGAIENELRNHVGTQGISEEWATERVVIERCRRCTGIIAGLVLHPLLAA</sequence>
<gene>
    <name evidence="2" type="ORF">FA13DRAFT_399676</name>
</gene>
<organism evidence="2 3">
    <name type="scientific">Coprinellus micaceus</name>
    <name type="common">Glistening ink-cap mushroom</name>
    <name type="synonym">Coprinus micaceus</name>
    <dbReference type="NCBI Taxonomy" id="71717"/>
    <lineage>
        <taxon>Eukaryota</taxon>
        <taxon>Fungi</taxon>
        <taxon>Dikarya</taxon>
        <taxon>Basidiomycota</taxon>
        <taxon>Agaricomycotina</taxon>
        <taxon>Agaricomycetes</taxon>
        <taxon>Agaricomycetidae</taxon>
        <taxon>Agaricales</taxon>
        <taxon>Agaricineae</taxon>
        <taxon>Psathyrellaceae</taxon>
        <taxon>Coprinellus</taxon>
    </lineage>
</organism>
<dbReference type="OrthoDB" id="17255at2759"/>